<dbReference type="OrthoDB" id="4737882at2759"/>
<feature type="compositionally biased region" description="Basic and acidic residues" evidence="11">
    <location>
        <begin position="169"/>
        <end position="178"/>
    </location>
</feature>
<keyword evidence="5 10" id="KW-0862">Zinc</keyword>
<feature type="domain" description="C2H2-type" evidence="12">
    <location>
        <begin position="190"/>
        <end position="217"/>
    </location>
</feature>
<evidence type="ECO:0000259" key="12">
    <source>
        <dbReference type="PROSITE" id="PS50157"/>
    </source>
</evidence>
<evidence type="ECO:0000256" key="3">
    <source>
        <dbReference type="ARBA" id="ARBA00022737"/>
    </source>
</evidence>
<keyword evidence="6" id="KW-0805">Transcription regulation</keyword>
<feature type="binding site" evidence="10">
    <location>
        <position position="30"/>
    </location>
    <ligand>
        <name>Zn(2+)</name>
        <dbReference type="ChEBI" id="CHEBI:29105"/>
    </ligand>
</feature>
<dbReference type="SUPFAM" id="SSF57667">
    <property type="entry name" value="beta-beta-alpha zinc fingers"/>
    <property type="match status" value="3"/>
</dbReference>
<dbReference type="PROSITE" id="PS00028">
    <property type="entry name" value="ZINC_FINGER_C2H2_1"/>
    <property type="match status" value="4"/>
</dbReference>
<proteinExistence type="predicted"/>
<dbReference type="InterPro" id="IPR050636">
    <property type="entry name" value="C2H2-ZF_domain-containing"/>
</dbReference>
<keyword evidence="3" id="KW-0677">Repeat</keyword>
<evidence type="ECO:0000256" key="7">
    <source>
        <dbReference type="ARBA" id="ARBA00023163"/>
    </source>
</evidence>
<sequence length="343" mass="40216">MGSKDATSEPEINSQIKVEFDYILDLCRVCMVRNNDMKPLFKAEDNNIIEKVEFCTGVTFAKEDSLPSNICCSCLENLTIAYQFKTACITSEEAFRKVLTQVKTEEPEYAYDDGIDDVDDDVKDVLKEVLELNKVKVKKVKKEGESTVIQPKPERKKRKPYTRRQPAPTREKKQDAEQQNKQQHSHGTHWMCEICGKMFVHRSSHHTHLKSHMPPQYNCDACDYKTWHKCDLVKHIRIHTGVKRFQCEFCTNSYYTSSNLLSHIRSFHERVKRFQCHLCDRAFYDKTKLNRHVDSHNDIKRFECSLCNSCFTRRCYWKKHVSRAHGVAIPRMRPGKKKNSLVL</sequence>
<gene>
    <name evidence="14" type="ORF">g.3760</name>
</gene>
<dbReference type="SMART" id="SM00868">
    <property type="entry name" value="zf-AD"/>
    <property type="match status" value="1"/>
</dbReference>
<dbReference type="EMBL" id="GDQN01007517">
    <property type="protein sequence ID" value="JAT83537.1"/>
    <property type="molecule type" value="Transcribed_RNA"/>
</dbReference>
<feature type="domain" description="C2H2-type" evidence="12">
    <location>
        <begin position="302"/>
        <end position="330"/>
    </location>
</feature>
<dbReference type="PROSITE" id="PS51915">
    <property type="entry name" value="ZAD"/>
    <property type="match status" value="1"/>
</dbReference>
<dbReference type="SMART" id="SM00355">
    <property type="entry name" value="ZnF_C2H2"/>
    <property type="match status" value="5"/>
</dbReference>
<evidence type="ECO:0000256" key="9">
    <source>
        <dbReference type="PROSITE-ProRule" id="PRU00042"/>
    </source>
</evidence>
<evidence type="ECO:0000256" key="11">
    <source>
        <dbReference type="SAM" id="MobiDB-lite"/>
    </source>
</evidence>
<comment type="subcellular location">
    <subcellularLocation>
        <location evidence="1">Nucleus</location>
    </subcellularLocation>
</comment>
<protein>
    <recommendedName>
        <fullName evidence="15">Protein krueppel</fullName>
    </recommendedName>
</protein>
<dbReference type="Pfam" id="PF07776">
    <property type="entry name" value="zf-AD"/>
    <property type="match status" value="1"/>
</dbReference>
<evidence type="ECO:0008006" key="15">
    <source>
        <dbReference type="Google" id="ProtNLM"/>
    </source>
</evidence>
<feature type="binding site" evidence="10">
    <location>
        <position position="71"/>
    </location>
    <ligand>
        <name>Zn(2+)</name>
        <dbReference type="ChEBI" id="CHEBI:29105"/>
    </ligand>
</feature>
<dbReference type="PROSITE" id="PS50157">
    <property type="entry name" value="ZINC_FINGER_C2H2_2"/>
    <property type="match status" value="5"/>
</dbReference>
<accession>A0A1E1W9E1</accession>
<evidence type="ECO:0000256" key="8">
    <source>
        <dbReference type="ARBA" id="ARBA00023242"/>
    </source>
</evidence>
<feature type="region of interest" description="Disordered" evidence="11">
    <location>
        <begin position="142"/>
        <end position="185"/>
    </location>
</feature>
<dbReference type="Gene3D" id="3.30.160.60">
    <property type="entry name" value="Classic Zinc Finger"/>
    <property type="match status" value="3"/>
</dbReference>
<evidence type="ECO:0000256" key="4">
    <source>
        <dbReference type="ARBA" id="ARBA00022771"/>
    </source>
</evidence>
<feature type="domain" description="C2H2-type" evidence="12">
    <location>
        <begin position="217"/>
        <end position="244"/>
    </location>
</feature>
<feature type="domain" description="C2H2-type" evidence="12">
    <location>
        <begin position="245"/>
        <end position="273"/>
    </location>
</feature>
<organism evidence="14">
    <name type="scientific">Pectinophora gossypiella</name>
    <name type="common">Cotton pink bollworm</name>
    <name type="synonym">Depressaria gossypiella</name>
    <dbReference type="NCBI Taxonomy" id="13191"/>
    <lineage>
        <taxon>Eukaryota</taxon>
        <taxon>Metazoa</taxon>
        <taxon>Ecdysozoa</taxon>
        <taxon>Arthropoda</taxon>
        <taxon>Hexapoda</taxon>
        <taxon>Insecta</taxon>
        <taxon>Pterygota</taxon>
        <taxon>Neoptera</taxon>
        <taxon>Endopterygota</taxon>
        <taxon>Lepidoptera</taxon>
        <taxon>Glossata</taxon>
        <taxon>Ditrysia</taxon>
        <taxon>Gelechioidea</taxon>
        <taxon>Gelechiidae</taxon>
        <taxon>Apatetrinae</taxon>
        <taxon>Pectinophora</taxon>
    </lineage>
</organism>
<keyword evidence="7" id="KW-0804">Transcription</keyword>
<evidence type="ECO:0000256" key="6">
    <source>
        <dbReference type="ARBA" id="ARBA00023015"/>
    </source>
</evidence>
<dbReference type="PANTHER" id="PTHR47772">
    <property type="entry name" value="ZINC FINGER PROTEIN 200"/>
    <property type="match status" value="1"/>
</dbReference>
<name>A0A1E1W9E1_PECGO</name>
<feature type="domain" description="C2H2-type" evidence="12">
    <location>
        <begin position="274"/>
        <end position="301"/>
    </location>
</feature>
<evidence type="ECO:0000313" key="14">
    <source>
        <dbReference type="EMBL" id="JAT83537.1"/>
    </source>
</evidence>
<evidence type="ECO:0000256" key="1">
    <source>
        <dbReference type="ARBA" id="ARBA00004123"/>
    </source>
</evidence>
<keyword evidence="8" id="KW-0539">Nucleus</keyword>
<keyword evidence="4 9" id="KW-0863">Zinc-finger</keyword>
<dbReference type="PANTHER" id="PTHR47772:SF4">
    <property type="entry name" value="ZFP64 ZINC FINGER PROTEIN"/>
    <property type="match status" value="1"/>
</dbReference>
<dbReference type="InterPro" id="IPR012934">
    <property type="entry name" value="Znf_AD"/>
</dbReference>
<evidence type="ECO:0000256" key="10">
    <source>
        <dbReference type="PROSITE-ProRule" id="PRU01263"/>
    </source>
</evidence>
<dbReference type="GO" id="GO:0008270">
    <property type="term" value="F:zinc ion binding"/>
    <property type="evidence" value="ECO:0007669"/>
    <property type="project" value="UniProtKB-UniRule"/>
</dbReference>
<feature type="domain" description="ZAD" evidence="13">
    <location>
        <begin position="25"/>
        <end position="98"/>
    </location>
</feature>
<dbReference type="Gene3D" id="3.40.1800.20">
    <property type="match status" value="1"/>
</dbReference>
<dbReference type="SUPFAM" id="SSF57716">
    <property type="entry name" value="Glucocorticoid receptor-like (DNA-binding domain)"/>
    <property type="match status" value="1"/>
</dbReference>
<evidence type="ECO:0000256" key="5">
    <source>
        <dbReference type="ARBA" id="ARBA00022833"/>
    </source>
</evidence>
<feature type="non-terminal residue" evidence="14">
    <location>
        <position position="343"/>
    </location>
</feature>
<keyword evidence="2 10" id="KW-0479">Metal-binding</keyword>
<dbReference type="InterPro" id="IPR013087">
    <property type="entry name" value="Znf_C2H2_type"/>
</dbReference>
<feature type="binding site" evidence="10">
    <location>
        <position position="74"/>
    </location>
    <ligand>
        <name>Zn(2+)</name>
        <dbReference type="ChEBI" id="CHEBI:29105"/>
    </ligand>
</feature>
<feature type="binding site" evidence="10">
    <location>
        <position position="27"/>
    </location>
    <ligand>
        <name>Zn(2+)</name>
        <dbReference type="ChEBI" id="CHEBI:29105"/>
    </ligand>
</feature>
<reference evidence="14" key="1">
    <citation type="submission" date="2015-09" db="EMBL/GenBank/DDBJ databases">
        <title>De novo assembly of Pectinophora gossypiella (Pink Bollworm) gut transcriptome.</title>
        <authorList>
            <person name="Tassone E.E."/>
        </authorList>
    </citation>
    <scope>NUCLEOTIDE SEQUENCE</scope>
</reference>
<dbReference type="InterPro" id="IPR036236">
    <property type="entry name" value="Znf_C2H2_sf"/>
</dbReference>
<dbReference type="GO" id="GO:0005634">
    <property type="term" value="C:nucleus"/>
    <property type="evidence" value="ECO:0007669"/>
    <property type="project" value="UniProtKB-SubCell"/>
</dbReference>
<evidence type="ECO:0000256" key="2">
    <source>
        <dbReference type="ARBA" id="ARBA00022723"/>
    </source>
</evidence>
<dbReference type="AlphaFoldDB" id="A0A1E1W9E1"/>
<dbReference type="Pfam" id="PF00096">
    <property type="entry name" value="zf-C2H2"/>
    <property type="match status" value="2"/>
</dbReference>
<evidence type="ECO:0000259" key="13">
    <source>
        <dbReference type="PROSITE" id="PS51915"/>
    </source>
</evidence>